<sequence>MGMDKAGRFAHMQFQEIKATSIQVAHPALQLGVGT</sequence>
<gene>
    <name evidence="1" type="ORF">SAMN06265337_0449</name>
</gene>
<organism evidence="1 2">
    <name type="scientific">Hymenobacter gelipurpurascens</name>
    <dbReference type="NCBI Taxonomy" id="89968"/>
    <lineage>
        <taxon>Bacteria</taxon>
        <taxon>Pseudomonadati</taxon>
        <taxon>Bacteroidota</taxon>
        <taxon>Cytophagia</taxon>
        <taxon>Cytophagales</taxon>
        <taxon>Hymenobacteraceae</taxon>
        <taxon>Hymenobacter</taxon>
    </lineage>
</organism>
<reference evidence="2" key="1">
    <citation type="submission" date="2017-06" db="EMBL/GenBank/DDBJ databases">
        <authorList>
            <person name="Varghese N."/>
            <person name="Submissions S."/>
        </authorList>
    </citation>
    <scope>NUCLEOTIDE SEQUENCE [LARGE SCALE GENOMIC DNA]</scope>
    <source>
        <strain evidence="2">DSM 11116</strain>
    </source>
</reference>
<evidence type="ECO:0000313" key="2">
    <source>
        <dbReference type="Proteomes" id="UP000198131"/>
    </source>
</evidence>
<name>A0A212T6E9_9BACT</name>
<dbReference type="Proteomes" id="UP000198131">
    <property type="component" value="Unassembled WGS sequence"/>
</dbReference>
<dbReference type="AlphaFoldDB" id="A0A212T6E9"/>
<proteinExistence type="predicted"/>
<accession>A0A212T6E9</accession>
<protein>
    <submittedName>
        <fullName evidence="1">Uncharacterized protein</fullName>
    </submittedName>
</protein>
<dbReference type="EMBL" id="FYEW01000001">
    <property type="protein sequence ID" value="SNC61354.1"/>
    <property type="molecule type" value="Genomic_DNA"/>
</dbReference>
<keyword evidence="2" id="KW-1185">Reference proteome</keyword>
<evidence type="ECO:0000313" key="1">
    <source>
        <dbReference type="EMBL" id="SNC61354.1"/>
    </source>
</evidence>